<evidence type="ECO:0000313" key="2">
    <source>
        <dbReference type="Proteomes" id="UP000240978"/>
    </source>
</evidence>
<protein>
    <submittedName>
        <fullName evidence="1">Uncharacterized protein</fullName>
    </submittedName>
</protein>
<evidence type="ECO:0000313" key="1">
    <source>
        <dbReference type="EMBL" id="PSL22375.1"/>
    </source>
</evidence>
<keyword evidence="2" id="KW-1185">Reference proteome</keyword>
<proteinExistence type="predicted"/>
<organism evidence="1 2">
    <name type="scientific">Chitinophaga ginsengisoli</name>
    <dbReference type="NCBI Taxonomy" id="363837"/>
    <lineage>
        <taxon>Bacteria</taxon>
        <taxon>Pseudomonadati</taxon>
        <taxon>Bacteroidota</taxon>
        <taxon>Chitinophagia</taxon>
        <taxon>Chitinophagales</taxon>
        <taxon>Chitinophagaceae</taxon>
        <taxon>Chitinophaga</taxon>
    </lineage>
</organism>
<dbReference type="Proteomes" id="UP000240978">
    <property type="component" value="Unassembled WGS sequence"/>
</dbReference>
<accession>A0A2P8FL26</accession>
<dbReference type="AlphaFoldDB" id="A0A2P8FL26"/>
<sequence length="309" mass="34888">MIVPLNITSDLMIHIFKAIIPTFSESTKAKLPSESEILTKFIKPGADSIAWDELVSIDTKEDVYFDTIKHRVAAVSLVLADYNRDSECESLAIDNKAVWPHIYESIINLKPADIIATIGSQGFLSIPLFHSDDKNGHFEFLRLHIWDQSFAGYIDKEKTHMFSIHCHQFHAQSHILLGELKNCRFSVIESASPTDHSFFEIVWNSIEKVNQKTSNAINTGTFVLVNETAKEMYAANDQYEIEAGEFHTSTVSDDCTTATLFLFTGKKGKVERSYVVGPSEIENSIVNRKETIDPKDILIKINKKLSQNE</sequence>
<comment type="caution">
    <text evidence="1">The sequence shown here is derived from an EMBL/GenBank/DDBJ whole genome shotgun (WGS) entry which is preliminary data.</text>
</comment>
<name>A0A2P8FL26_9BACT</name>
<dbReference type="EMBL" id="PYGK01000022">
    <property type="protein sequence ID" value="PSL22375.1"/>
    <property type="molecule type" value="Genomic_DNA"/>
</dbReference>
<reference evidence="1 2" key="1">
    <citation type="submission" date="2018-03" db="EMBL/GenBank/DDBJ databases">
        <title>Genomic Encyclopedia of Archaeal and Bacterial Type Strains, Phase II (KMG-II): from individual species to whole genera.</title>
        <authorList>
            <person name="Goeker M."/>
        </authorList>
    </citation>
    <scope>NUCLEOTIDE SEQUENCE [LARGE SCALE GENOMIC DNA]</scope>
    <source>
        <strain evidence="1 2">DSM 18107</strain>
    </source>
</reference>
<gene>
    <name evidence="1" type="ORF">CLV42_1221</name>
</gene>